<sequence>MQARHRESVLPGAPLWLPSARRQPRQIAMPSPREAESERWVALAEQTRHAAAFGWAGETPEKRRKGL</sequence>
<evidence type="ECO:0000313" key="2">
    <source>
        <dbReference type="Proteomes" id="UP000095192"/>
    </source>
</evidence>
<evidence type="ECO:0000313" key="1">
    <source>
        <dbReference type="EMBL" id="OEH77528.1"/>
    </source>
</evidence>
<dbReference type="EMBL" id="JROU02001064">
    <property type="protein sequence ID" value="OEH77528.1"/>
    <property type="molecule type" value="Genomic_DNA"/>
</dbReference>
<proteinExistence type="predicted"/>
<dbReference type="VEuPathDB" id="ToxoDB:cyc_04137"/>
<comment type="caution">
    <text evidence="1">The sequence shown here is derived from an EMBL/GenBank/DDBJ whole genome shotgun (WGS) entry which is preliminary data.</text>
</comment>
<protein>
    <submittedName>
        <fullName evidence="1">Uncharacterized protein</fullName>
    </submittedName>
</protein>
<dbReference type="Proteomes" id="UP000095192">
    <property type="component" value="Unassembled WGS sequence"/>
</dbReference>
<name>A0A1D3D243_9EIME</name>
<keyword evidence="2" id="KW-1185">Reference proteome</keyword>
<gene>
    <name evidence="1" type="ORF">cyc_04137</name>
</gene>
<organism evidence="1 2">
    <name type="scientific">Cyclospora cayetanensis</name>
    <dbReference type="NCBI Taxonomy" id="88456"/>
    <lineage>
        <taxon>Eukaryota</taxon>
        <taxon>Sar</taxon>
        <taxon>Alveolata</taxon>
        <taxon>Apicomplexa</taxon>
        <taxon>Conoidasida</taxon>
        <taxon>Coccidia</taxon>
        <taxon>Eucoccidiorida</taxon>
        <taxon>Eimeriorina</taxon>
        <taxon>Eimeriidae</taxon>
        <taxon>Cyclospora</taxon>
    </lineage>
</organism>
<accession>A0A1D3D243</accession>
<dbReference type="InParanoid" id="A0A1D3D243"/>
<reference evidence="1 2" key="1">
    <citation type="journal article" date="2016" name="BMC Genomics">
        <title>Comparative genomics reveals Cyclospora cayetanensis possesses coccidia-like metabolism and invasion components but unique surface antigens.</title>
        <authorList>
            <person name="Liu S."/>
            <person name="Wang L."/>
            <person name="Zheng H."/>
            <person name="Xu Z."/>
            <person name="Roellig D.M."/>
            <person name="Li N."/>
            <person name="Frace M.A."/>
            <person name="Tang K."/>
            <person name="Arrowood M.J."/>
            <person name="Moss D.M."/>
            <person name="Zhang L."/>
            <person name="Feng Y."/>
            <person name="Xiao L."/>
        </authorList>
    </citation>
    <scope>NUCLEOTIDE SEQUENCE [LARGE SCALE GENOMIC DNA]</scope>
    <source>
        <strain evidence="1 2">CHN_HEN01</strain>
    </source>
</reference>
<dbReference type="AlphaFoldDB" id="A0A1D3D243"/>